<protein>
    <recommendedName>
        <fullName evidence="1">Sorting nexin protein WASP-binding domain-containing protein</fullName>
    </recommendedName>
</protein>
<dbReference type="InterPro" id="IPR027267">
    <property type="entry name" value="AH/BAR_dom_sf"/>
</dbReference>
<dbReference type="OrthoDB" id="10254720at2759"/>
<dbReference type="Proteomes" id="UP000242450">
    <property type="component" value="Chromosome 26"/>
</dbReference>
<evidence type="ECO:0000259" key="1">
    <source>
        <dbReference type="Pfam" id="PF10456"/>
    </source>
</evidence>
<comment type="caution">
    <text evidence="2">The sequence shown here is derived from an EMBL/GenBank/DDBJ whole genome shotgun (WGS) entry which is preliminary data.</text>
</comment>
<dbReference type="EMBL" id="MKHE01000026">
    <property type="protein sequence ID" value="OWK01920.1"/>
    <property type="molecule type" value="Genomic_DNA"/>
</dbReference>
<dbReference type="InterPro" id="IPR019497">
    <property type="entry name" value="Sorting_nexin_WASP-bd-dom"/>
</dbReference>
<gene>
    <name evidence="2" type="ORF">Celaphus_00019133</name>
</gene>
<evidence type="ECO:0000313" key="3">
    <source>
        <dbReference type="Proteomes" id="UP000242450"/>
    </source>
</evidence>
<sequence length="98" mass="10543">MVLALISGTLPAHCVGESSQGLSCPDGIRCPVPQPNAGALTDVLVLVAAEMNHFHSNGIYDYNSVIRLYLEQQVQFYETKEGCGVLVRCPPLRAQGTL</sequence>
<keyword evidence="3" id="KW-1185">Reference proteome</keyword>
<organism evidence="2 3">
    <name type="scientific">Cervus elaphus hippelaphus</name>
    <name type="common">European red deer</name>
    <dbReference type="NCBI Taxonomy" id="46360"/>
    <lineage>
        <taxon>Eukaryota</taxon>
        <taxon>Metazoa</taxon>
        <taxon>Chordata</taxon>
        <taxon>Craniata</taxon>
        <taxon>Vertebrata</taxon>
        <taxon>Euteleostomi</taxon>
        <taxon>Mammalia</taxon>
        <taxon>Eutheria</taxon>
        <taxon>Laurasiatheria</taxon>
        <taxon>Artiodactyla</taxon>
        <taxon>Ruminantia</taxon>
        <taxon>Pecora</taxon>
        <taxon>Cervidae</taxon>
        <taxon>Cervinae</taxon>
        <taxon>Cervus</taxon>
    </lineage>
</organism>
<reference evidence="2 3" key="1">
    <citation type="journal article" date="2018" name="Mol. Genet. Genomics">
        <title>The red deer Cervus elaphus genome CerEla1.0: sequencing, annotating, genes, and chromosomes.</title>
        <authorList>
            <person name="Bana N.A."/>
            <person name="Nyiri A."/>
            <person name="Nagy J."/>
            <person name="Frank K."/>
            <person name="Nagy T."/>
            <person name="Steger V."/>
            <person name="Schiller M."/>
            <person name="Lakatos P."/>
            <person name="Sugar L."/>
            <person name="Horn P."/>
            <person name="Barta E."/>
            <person name="Orosz L."/>
        </authorList>
    </citation>
    <scope>NUCLEOTIDE SEQUENCE [LARGE SCALE GENOMIC DNA]</scope>
    <source>
        <strain evidence="2">Hungarian</strain>
    </source>
</reference>
<dbReference type="Gene3D" id="1.20.1270.60">
    <property type="entry name" value="Arfaptin homology (AH) domain/BAR domain"/>
    <property type="match status" value="1"/>
</dbReference>
<evidence type="ECO:0000313" key="2">
    <source>
        <dbReference type="EMBL" id="OWK01920.1"/>
    </source>
</evidence>
<dbReference type="Pfam" id="PF10456">
    <property type="entry name" value="BAR_3_WASP_bdg"/>
    <property type="match status" value="1"/>
</dbReference>
<name>A0A212C7F5_CEREH</name>
<proteinExistence type="predicted"/>
<accession>A0A212C7F5</accession>
<dbReference type="AlphaFoldDB" id="A0A212C7F5"/>
<feature type="domain" description="Sorting nexin protein WASP-binding" evidence="1">
    <location>
        <begin position="47"/>
        <end position="79"/>
    </location>
</feature>